<dbReference type="AlphaFoldDB" id="A0A0A9HTL5"/>
<dbReference type="EMBL" id="GBRH01161638">
    <property type="protein sequence ID" value="JAE36258.1"/>
    <property type="molecule type" value="Transcribed_RNA"/>
</dbReference>
<name>A0A0A9HTL5_ARUDO</name>
<accession>A0A0A9HTL5</accession>
<proteinExistence type="predicted"/>
<sequence length="65" mass="6881">MPGLVEASGGPISWRPLSMAALLVQRASFSATRLPLDMALACKAEFVCAPFGLARHRSAARSPLK</sequence>
<reference evidence="1" key="1">
    <citation type="submission" date="2014-09" db="EMBL/GenBank/DDBJ databases">
        <authorList>
            <person name="Magalhaes I.L.F."/>
            <person name="Oliveira U."/>
            <person name="Santos F.R."/>
            <person name="Vidigal T.H.D.A."/>
            <person name="Brescovit A.D."/>
            <person name="Santos A.J."/>
        </authorList>
    </citation>
    <scope>NUCLEOTIDE SEQUENCE</scope>
    <source>
        <tissue evidence="1">Shoot tissue taken approximately 20 cm above the soil surface</tissue>
    </source>
</reference>
<reference evidence="1" key="2">
    <citation type="journal article" date="2015" name="Data Brief">
        <title>Shoot transcriptome of the giant reed, Arundo donax.</title>
        <authorList>
            <person name="Barrero R.A."/>
            <person name="Guerrero F.D."/>
            <person name="Moolhuijzen P."/>
            <person name="Goolsby J.A."/>
            <person name="Tidwell J."/>
            <person name="Bellgard S.E."/>
            <person name="Bellgard M.I."/>
        </authorList>
    </citation>
    <scope>NUCLEOTIDE SEQUENCE</scope>
    <source>
        <tissue evidence="1">Shoot tissue taken approximately 20 cm above the soil surface</tissue>
    </source>
</reference>
<organism evidence="1">
    <name type="scientific">Arundo donax</name>
    <name type="common">Giant reed</name>
    <name type="synonym">Donax arundinaceus</name>
    <dbReference type="NCBI Taxonomy" id="35708"/>
    <lineage>
        <taxon>Eukaryota</taxon>
        <taxon>Viridiplantae</taxon>
        <taxon>Streptophyta</taxon>
        <taxon>Embryophyta</taxon>
        <taxon>Tracheophyta</taxon>
        <taxon>Spermatophyta</taxon>
        <taxon>Magnoliopsida</taxon>
        <taxon>Liliopsida</taxon>
        <taxon>Poales</taxon>
        <taxon>Poaceae</taxon>
        <taxon>PACMAD clade</taxon>
        <taxon>Arundinoideae</taxon>
        <taxon>Arundineae</taxon>
        <taxon>Arundo</taxon>
    </lineage>
</organism>
<evidence type="ECO:0000313" key="1">
    <source>
        <dbReference type="EMBL" id="JAE36258.1"/>
    </source>
</evidence>
<protein>
    <submittedName>
        <fullName evidence="1">Uncharacterized protein</fullName>
    </submittedName>
</protein>